<organism evidence="14 15">
    <name type="scientific">Kangiella profundi</name>
    <dbReference type="NCBI Taxonomy" id="1561924"/>
    <lineage>
        <taxon>Bacteria</taxon>
        <taxon>Pseudomonadati</taxon>
        <taxon>Pseudomonadota</taxon>
        <taxon>Gammaproteobacteria</taxon>
        <taxon>Kangiellales</taxon>
        <taxon>Kangiellaceae</taxon>
        <taxon>Kangiella</taxon>
    </lineage>
</organism>
<keyword evidence="8 13" id="KW-0457">Lysine biosynthesis</keyword>
<dbReference type="Gene3D" id="3.30.360.10">
    <property type="entry name" value="Dihydrodipicolinate Reductase, domain 2"/>
    <property type="match status" value="1"/>
</dbReference>
<dbReference type="InterPro" id="IPR022663">
    <property type="entry name" value="DapB_C"/>
</dbReference>
<comment type="catalytic activity">
    <reaction evidence="12 13">
        <text>(S)-2,3,4,5-tetrahydrodipicolinate + NAD(+) + H2O = (2S,4S)-4-hydroxy-2,3,4,5-tetrahydrodipicolinate + NADH + H(+)</text>
        <dbReference type="Rhea" id="RHEA:35323"/>
        <dbReference type="ChEBI" id="CHEBI:15377"/>
        <dbReference type="ChEBI" id="CHEBI:15378"/>
        <dbReference type="ChEBI" id="CHEBI:16845"/>
        <dbReference type="ChEBI" id="CHEBI:57540"/>
        <dbReference type="ChEBI" id="CHEBI:57945"/>
        <dbReference type="ChEBI" id="CHEBI:67139"/>
        <dbReference type="EC" id="1.17.1.8"/>
    </reaction>
</comment>
<feature type="binding site" evidence="13">
    <location>
        <begin position="122"/>
        <end position="125"/>
    </location>
    <ligand>
        <name>NAD(+)</name>
        <dbReference type="ChEBI" id="CHEBI:57540"/>
    </ligand>
</feature>
<keyword evidence="7 13" id="KW-0520">NAD</keyword>
<evidence type="ECO:0000256" key="2">
    <source>
        <dbReference type="ARBA" id="ARBA00022490"/>
    </source>
</evidence>
<dbReference type="AlphaFoldDB" id="A0A2K9A7I9"/>
<dbReference type="GO" id="GO:0051287">
    <property type="term" value="F:NAD binding"/>
    <property type="evidence" value="ECO:0007669"/>
    <property type="project" value="UniProtKB-UniRule"/>
</dbReference>
<comment type="caution">
    <text evidence="13">Was originally thought to be a dihydrodipicolinate reductase (DHDPR), catalyzing the conversion of dihydrodipicolinate to tetrahydrodipicolinate. However, it was shown in E.coli that the substrate of the enzymatic reaction is not dihydrodipicolinate (DHDP) but in fact (2S,4S)-4-hydroxy-2,3,4,5-tetrahydrodipicolinic acid (HTPA), the product released by the DapA-catalyzed reaction.</text>
</comment>
<dbReference type="SUPFAM" id="SSF55347">
    <property type="entry name" value="Glyceraldehyde-3-phosphate dehydrogenase-like, C-terminal domain"/>
    <property type="match status" value="1"/>
</dbReference>
<comment type="subcellular location">
    <subcellularLocation>
        <location evidence="13">Cytoplasm</location>
    </subcellularLocation>
</comment>
<proteinExistence type="inferred from homology"/>
<comment type="function">
    <text evidence="13">Catalyzes the conversion of 4-hydroxy-tetrahydrodipicolinate (HTPA) to tetrahydrodipicolinate.</text>
</comment>
<sequence length="267" mass="28335">MTPIVINACTGRMGQELLKAAIDDSQIEIVGAMAREQHKKLGTDIGYLVGKEPQGVFVGDGLSVTLNERKVLIDFSLPDHSIETLSHAVSANSPVVIGTTGFSEQQKAAISEAAKSIPIVFAANYSVGVNSLLGLVKQATQLLGDKADIEIFESHHKHKKDSPSGTALALGEAVADTKGQDLNDVAEWARHGIGERESGAIGFSVMRAGDIVGTHEVVFALNGELVTLRHEAQTRQCFAQGAIEAAKWLLGKPAGLYDMQDVLGLKD</sequence>
<dbReference type="HAMAP" id="MF_00102">
    <property type="entry name" value="DapB"/>
    <property type="match status" value="1"/>
</dbReference>
<keyword evidence="15" id="KW-1185">Reference proteome</keyword>
<dbReference type="PROSITE" id="PS01298">
    <property type="entry name" value="DAPB"/>
    <property type="match status" value="1"/>
</dbReference>
<dbReference type="CDD" id="cd02274">
    <property type="entry name" value="DHDPR_N"/>
    <property type="match status" value="1"/>
</dbReference>
<dbReference type="InterPro" id="IPR023940">
    <property type="entry name" value="DHDPR_bac"/>
</dbReference>
<evidence type="ECO:0000256" key="13">
    <source>
        <dbReference type="HAMAP-Rule" id="MF_00102"/>
    </source>
</evidence>
<dbReference type="PANTHER" id="PTHR20836:SF0">
    <property type="entry name" value="4-HYDROXY-TETRAHYDRODIPICOLINATE REDUCTASE 1, CHLOROPLASTIC-RELATED"/>
    <property type="match status" value="1"/>
</dbReference>
<keyword evidence="4 13" id="KW-0521">NADP</keyword>
<feature type="binding site" evidence="13">
    <location>
        <begin position="98"/>
        <end position="100"/>
    </location>
    <ligand>
        <name>NAD(+)</name>
        <dbReference type="ChEBI" id="CHEBI:57540"/>
    </ligand>
</feature>
<keyword evidence="5 13" id="KW-0220">Diaminopimelate biosynthesis</keyword>
<evidence type="ECO:0000256" key="3">
    <source>
        <dbReference type="ARBA" id="ARBA00022605"/>
    </source>
</evidence>
<dbReference type="KEGG" id="kpd:CW740_11175"/>
<evidence type="ECO:0000313" key="14">
    <source>
        <dbReference type="EMBL" id="AUD79775.1"/>
    </source>
</evidence>
<dbReference type="FunFam" id="3.30.360.10:FF:000004">
    <property type="entry name" value="4-hydroxy-tetrahydrodipicolinate reductase"/>
    <property type="match status" value="1"/>
</dbReference>
<dbReference type="NCBIfam" id="TIGR00036">
    <property type="entry name" value="dapB"/>
    <property type="match status" value="1"/>
</dbReference>
<dbReference type="EC" id="1.17.1.8" evidence="10 13"/>
<dbReference type="Proteomes" id="UP000232693">
    <property type="component" value="Chromosome"/>
</dbReference>
<keyword evidence="6 13" id="KW-0560">Oxidoreductase</keyword>
<evidence type="ECO:0000256" key="10">
    <source>
        <dbReference type="ARBA" id="ARBA00038983"/>
    </source>
</evidence>
<feature type="active site" description="Proton donor/acceptor" evidence="13">
    <location>
        <position position="155"/>
    </location>
</feature>
<feature type="binding site" evidence="13">
    <location>
        <position position="35"/>
    </location>
    <ligand>
        <name>NADP(+)</name>
        <dbReference type="ChEBI" id="CHEBI:58349"/>
    </ligand>
</feature>
<keyword evidence="2 13" id="KW-0963">Cytoplasm</keyword>
<dbReference type="Pfam" id="PF01113">
    <property type="entry name" value="DapB_N"/>
    <property type="match status" value="1"/>
</dbReference>
<comment type="subunit">
    <text evidence="13">Homotetramer.</text>
</comment>
<dbReference type="GO" id="GO:0016726">
    <property type="term" value="F:oxidoreductase activity, acting on CH or CH2 groups, NAD or NADP as acceptor"/>
    <property type="evidence" value="ECO:0007669"/>
    <property type="project" value="UniProtKB-UniRule"/>
</dbReference>
<dbReference type="InterPro" id="IPR022664">
    <property type="entry name" value="DapB_N_CS"/>
</dbReference>
<dbReference type="GO" id="GO:0019877">
    <property type="term" value="P:diaminopimelate biosynthetic process"/>
    <property type="evidence" value="ECO:0007669"/>
    <property type="project" value="UniProtKB-UniRule"/>
</dbReference>
<keyword evidence="3 13" id="KW-0028">Amino-acid biosynthesis</keyword>
<evidence type="ECO:0000256" key="1">
    <source>
        <dbReference type="ARBA" id="ARBA00006642"/>
    </source>
</evidence>
<dbReference type="GO" id="GO:0009089">
    <property type="term" value="P:lysine biosynthetic process via diaminopimelate"/>
    <property type="evidence" value="ECO:0007669"/>
    <property type="project" value="UniProtKB-UniRule"/>
</dbReference>
<dbReference type="InterPro" id="IPR000846">
    <property type="entry name" value="DapB_N"/>
</dbReference>
<evidence type="ECO:0000256" key="4">
    <source>
        <dbReference type="ARBA" id="ARBA00022857"/>
    </source>
</evidence>
<gene>
    <name evidence="13" type="primary">dapB</name>
    <name evidence="14" type="ORF">CW740_11175</name>
</gene>
<evidence type="ECO:0000313" key="15">
    <source>
        <dbReference type="Proteomes" id="UP000232693"/>
    </source>
</evidence>
<feature type="binding site" evidence="13">
    <location>
        <position position="156"/>
    </location>
    <ligand>
        <name>(S)-2,3,4,5-tetrahydrodipicolinate</name>
        <dbReference type="ChEBI" id="CHEBI:16845"/>
    </ligand>
</feature>
<feature type="active site" description="Proton donor" evidence="13">
    <location>
        <position position="159"/>
    </location>
</feature>
<comment type="catalytic activity">
    <reaction evidence="11 13">
        <text>(S)-2,3,4,5-tetrahydrodipicolinate + NADP(+) + H2O = (2S,4S)-4-hydroxy-2,3,4,5-tetrahydrodipicolinate + NADPH + H(+)</text>
        <dbReference type="Rhea" id="RHEA:35331"/>
        <dbReference type="ChEBI" id="CHEBI:15377"/>
        <dbReference type="ChEBI" id="CHEBI:15378"/>
        <dbReference type="ChEBI" id="CHEBI:16845"/>
        <dbReference type="ChEBI" id="CHEBI:57783"/>
        <dbReference type="ChEBI" id="CHEBI:58349"/>
        <dbReference type="ChEBI" id="CHEBI:67139"/>
        <dbReference type="EC" id="1.17.1.8"/>
    </reaction>
</comment>
<evidence type="ECO:0000256" key="9">
    <source>
        <dbReference type="ARBA" id="ARBA00037922"/>
    </source>
</evidence>
<dbReference type="GO" id="GO:0005737">
    <property type="term" value="C:cytoplasm"/>
    <property type="evidence" value="ECO:0007669"/>
    <property type="project" value="UniProtKB-SubCell"/>
</dbReference>
<evidence type="ECO:0000256" key="5">
    <source>
        <dbReference type="ARBA" id="ARBA00022915"/>
    </source>
</evidence>
<dbReference type="GO" id="GO:0050661">
    <property type="term" value="F:NADP binding"/>
    <property type="evidence" value="ECO:0007669"/>
    <property type="project" value="UniProtKB-UniRule"/>
</dbReference>
<dbReference type="OrthoDB" id="9790352at2"/>
<protein>
    <recommendedName>
        <fullName evidence="10 13">4-hydroxy-tetrahydrodipicolinate reductase</fullName>
        <shortName evidence="13">HTPA reductase</shortName>
        <ecNumber evidence="10 13">1.17.1.8</ecNumber>
    </recommendedName>
</protein>
<comment type="caution">
    <text evidence="13">Lacks conserved residue(s) required for the propagation of feature annotation.</text>
</comment>
<dbReference type="Pfam" id="PF05173">
    <property type="entry name" value="DapB_C"/>
    <property type="match status" value="1"/>
</dbReference>
<dbReference type="UniPathway" id="UPA00034">
    <property type="reaction ID" value="UER00018"/>
</dbReference>
<dbReference type="InterPro" id="IPR036291">
    <property type="entry name" value="NAD(P)-bd_dom_sf"/>
</dbReference>
<feature type="binding site" evidence="13">
    <location>
        <begin position="165"/>
        <end position="166"/>
    </location>
    <ligand>
        <name>(S)-2,3,4,5-tetrahydrodipicolinate</name>
        <dbReference type="ChEBI" id="CHEBI:16845"/>
    </ligand>
</feature>
<evidence type="ECO:0000256" key="12">
    <source>
        <dbReference type="ARBA" id="ARBA00049396"/>
    </source>
</evidence>
<dbReference type="SUPFAM" id="SSF51735">
    <property type="entry name" value="NAD(P)-binding Rossmann-fold domains"/>
    <property type="match status" value="1"/>
</dbReference>
<dbReference type="PANTHER" id="PTHR20836">
    <property type="entry name" value="DIHYDRODIPICOLINATE REDUCTASE"/>
    <property type="match status" value="1"/>
</dbReference>
<dbReference type="PIRSF" id="PIRSF000161">
    <property type="entry name" value="DHPR"/>
    <property type="match status" value="1"/>
</dbReference>
<evidence type="ECO:0000256" key="6">
    <source>
        <dbReference type="ARBA" id="ARBA00023002"/>
    </source>
</evidence>
<dbReference type="GO" id="GO:0008839">
    <property type="term" value="F:4-hydroxy-tetrahydrodipicolinate reductase"/>
    <property type="evidence" value="ECO:0007669"/>
    <property type="project" value="UniProtKB-UniRule"/>
</dbReference>
<evidence type="ECO:0000256" key="11">
    <source>
        <dbReference type="ARBA" id="ARBA00049080"/>
    </source>
</evidence>
<accession>A0A2K9A7I9</accession>
<evidence type="ECO:0000256" key="7">
    <source>
        <dbReference type="ARBA" id="ARBA00023027"/>
    </source>
</evidence>
<comment type="similarity">
    <text evidence="1 13">Belongs to the DapB family.</text>
</comment>
<dbReference type="EMBL" id="CP025120">
    <property type="protein sequence ID" value="AUD79775.1"/>
    <property type="molecule type" value="Genomic_DNA"/>
</dbReference>
<dbReference type="Gene3D" id="3.40.50.720">
    <property type="entry name" value="NAD(P)-binding Rossmann-like Domain"/>
    <property type="match status" value="1"/>
</dbReference>
<evidence type="ECO:0000256" key="8">
    <source>
        <dbReference type="ARBA" id="ARBA00023154"/>
    </source>
</evidence>
<reference evidence="14 15" key="1">
    <citation type="submission" date="2017-12" db="EMBL/GenBank/DDBJ databases">
        <title>Kangiella profundi FT102 completed genome.</title>
        <authorList>
            <person name="Xu J."/>
            <person name="Wang J."/>
            <person name="Lu Y."/>
        </authorList>
    </citation>
    <scope>NUCLEOTIDE SEQUENCE [LARGE SCALE GENOMIC DNA]</scope>
    <source>
        <strain evidence="14 15">FT102</strain>
    </source>
</reference>
<dbReference type="RefSeq" id="WP_106647570.1">
    <property type="nucleotide sequence ID" value="NZ_BMGO01000001.1"/>
</dbReference>
<comment type="pathway">
    <text evidence="9 13">Amino-acid biosynthesis; L-lysine biosynthesis via DAP pathway; (S)-tetrahydrodipicolinate from L-aspartate: step 4/4.</text>
</comment>
<name>A0A2K9A7I9_9GAMM</name>